<evidence type="ECO:0000313" key="5">
    <source>
        <dbReference type="EMBL" id="TYK11576.1"/>
    </source>
</evidence>
<dbReference type="Proteomes" id="UP000321947">
    <property type="component" value="Unassembled WGS sequence"/>
</dbReference>
<dbReference type="Gene3D" id="1.10.1100.10">
    <property type="entry name" value="TAFII-230 TBP-binding domain"/>
    <property type="match status" value="1"/>
</dbReference>
<name>A0A5D3CMD1_CUCMM</name>
<dbReference type="InterPro" id="IPR009067">
    <property type="entry name" value="TAF_II_230-bd"/>
</dbReference>
<dbReference type="EMBL" id="SSTD01010688">
    <property type="protein sequence ID" value="TYK11576.1"/>
    <property type="molecule type" value="Genomic_DNA"/>
</dbReference>
<feature type="region of interest" description="Disordered" evidence="3">
    <location>
        <begin position="1"/>
        <end position="25"/>
    </location>
</feature>
<sequence>MGGETYGDSPDERDEDDDDYEDAGGGNRFLGFMFGNVDNSGDLDADYLDEDAKEHLDALADKLGPTLTDIDMTTVSFQV</sequence>
<dbReference type="AlphaFoldDB" id="A0A5D3CMD1"/>
<reference evidence="5 6" key="1">
    <citation type="submission" date="2019-08" db="EMBL/GenBank/DDBJ databases">
        <title>Draft genome sequences of two oriental melons (Cucumis melo L. var makuwa).</title>
        <authorList>
            <person name="Kwon S.-Y."/>
        </authorList>
    </citation>
    <scope>NUCLEOTIDE SEQUENCE [LARGE SCALE GENOMIC DNA]</scope>
    <source>
        <strain evidence="6">cv. Chang Bougi</strain>
        <tissue evidence="5">Leaf</tissue>
    </source>
</reference>
<keyword evidence="1" id="KW-0805">Transcription regulation</keyword>
<dbReference type="GO" id="GO:0003743">
    <property type="term" value="F:translation initiation factor activity"/>
    <property type="evidence" value="ECO:0007669"/>
    <property type="project" value="UniProtKB-KW"/>
</dbReference>
<dbReference type="GO" id="GO:0004402">
    <property type="term" value="F:histone acetyltransferase activity"/>
    <property type="evidence" value="ECO:0007669"/>
    <property type="project" value="InterPro"/>
</dbReference>
<accession>A0A5D3CMD1</accession>
<dbReference type="PANTHER" id="PTHR13900:SF0">
    <property type="entry name" value="TRANSCRIPTION INITIATION FACTOR TFIID SUBUNIT 1"/>
    <property type="match status" value="1"/>
</dbReference>
<evidence type="ECO:0000256" key="2">
    <source>
        <dbReference type="ARBA" id="ARBA00023163"/>
    </source>
</evidence>
<evidence type="ECO:0000256" key="3">
    <source>
        <dbReference type="SAM" id="MobiDB-lite"/>
    </source>
</evidence>
<organism evidence="5 6">
    <name type="scientific">Cucumis melo var. makuwa</name>
    <name type="common">Oriental melon</name>
    <dbReference type="NCBI Taxonomy" id="1194695"/>
    <lineage>
        <taxon>Eukaryota</taxon>
        <taxon>Viridiplantae</taxon>
        <taxon>Streptophyta</taxon>
        <taxon>Embryophyta</taxon>
        <taxon>Tracheophyta</taxon>
        <taxon>Spermatophyta</taxon>
        <taxon>Magnoliopsida</taxon>
        <taxon>eudicotyledons</taxon>
        <taxon>Gunneridae</taxon>
        <taxon>Pentapetalae</taxon>
        <taxon>rosids</taxon>
        <taxon>fabids</taxon>
        <taxon>Cucurbitales</taxon>
        <taxon>Cucurbitaceae</taxon>
        <taxon>Benincaseae</taxon>
        <taxon>Cucumis</taxon>
    </lineage>
</organism>
<dbReference type="GO" id="GO:0051123">
    <property type="term" value="P:RNA polymerase II preinitiation complex assembly"/>
    <property type="evidence" value="ECO:0007669"/>
    <property type="project" value="TreeGrafter"/>
</dbReference>
<dbReference type="GO" id="GO:0016251">
    <property type="term" value="F:RNA polymerase II general transcription initiation factor activity"/>
    <property type="evidence" value="ECO:0007669"/>
    <property type="project" value="InterPro"/>
</dbReference>
<feature type="compositionally biased region" description="Acidic residues" evidence="3">
    <location>
        <begin position="9"/>
        <end position="22"/>
    </location>
</feature>
<evidence type="ECO:0000313" key="6">
    <source>
        <dbReference type="Proteomes" id="UP000321947"/>
    </source>
</evidence>
<dbReference type="GO" id="GO:0017025">
    <property type="term" value="F:TBP-class protein binding"/>
    <property type="evidence" value="ECO:0007669"/>
    <property type="project" value="InterPro"/>
</dbReference>
<protein>
    <submittedName>
        <fullName evidence="5">Transcription initiation factor TFIID subunit 1 isoform X1</fullName>
    </submittedName>
</protein>
<evidence type="ECO:0000259" key="4">
    <source>
        <dbReference type="Pfam" id="PF09247"/>
    </source>
</evidence>
<gene>
    <name evidence="5" type="ORF">E5676_scaffold263G00130</name>
</gene>
<dbReference type="SUPFAM" id="SSF47055">
    <property type="entry name" value="TAF(II)230 TBP-binding fragment"/>
    <property type="match status" value="1"/>
</dbReference>
<dbReference type="PANTHER" id="PTHR13900">
    <property type="entry name" value="TRANSCRIPTION INITIATION FACTOR TFIID"/>
    <property type="match status" value="1"/>
</dbReference>
<dbReference type="InterPro" id="IPR036741">
    <property type="entry name" value="TAFII-230_TBP-bd_sf"/>
</dbReference>
<dbReference type="InterPro" id="IPR040240">
    <property type="entry name" value="TAF1"/>
</dbReference>
<keyword evidence="5" id="KW-0396">Initiation factor</keyword>
<proteinExistence type="predicted"/>
<evidence type="ECO:0000256" key="1">
    <source>
        <dbReference type="ARBA" id="ARBA00023015"/>
    </source>
</evidence>
<keyword evidence="2" id="KW-0804">Transcription</keyword>
<dbReference type="Pfam" id="PF09247">
    <property type="entry name" value="TBP-binding"/>
    <property type="match status" value="1"/>
</dbReference>
<comment type="caution">
    <text evidence="5">The sequence shown here is derived from an EMBL/GenBank/DDBJ whole genome shotgun (WGS) entry which is preliminary data.</text>
</comment>
<keyword evidence="5" id="KW-0648">Protein biosynthesis</keyword>
<feature type="domain" description="TAFII-230 TBP-binding" evidence="4">
    <location>
        <begin position="17"/>
        <end position="60"/>
    </location>
</feature>
<dbReference type="GO" id="GO:0005669">
    <property type="term" value="C:transcription factor TFIID complex"/>
    <property type="evidence" value="ECO:0007669"/>
    <property type="project" value="InterPro"/>
</dbReference>